<dbReference type="AlphaFoldDB" id="A0A1R3G973"/>
<dbReference type="PANTHER" id="PTHR44375:SF2">
    <property type="entry name" value="BETA-KETOACYL-ACP REDUCTASE-LIKE PROTEIN-RELATED"/>
    <property type="match status" value="1"/>
</dbReference>
<evidence type="ECO:0000256" key="1">
    <source>
        <dbReference type="ARBA" id="ARBA00022734"/>
    </source>
</evidence>
<dbReference type="OrthoDB" id="47007at2759"/>
<dbReference type="Gene3D" id="2.60.120.200">
    <property type="match status" value="1"/>
</dbReference>
<sequence length="436" mass="47223">MAEQQLEPWADLSGKVVMVTGASSGIGREFCLDLAKAGCRIVAAARRVDRLKSLCDEINSLTFPSSQPQASGPRGVAVELDVSADGATVQSSVKTAWDAFGRIDALINNAGVRGNVNSPLDLPEEEWNQIIRTNLTGSWLVSKYVCIHMRDANQGGSIINISSIAGLQRGQLPGGVAYSSSKAGINTMTKFLAIVSMKIDFVFYLFEKQYKSMAVELGEHKIRVNSISPGLFKSEITQGLMKKDWLTNVATRTVPLRTFGTSDPALTSLVRYLIHDSSEYVSGNLFIVDAGATLPDEFSFNKYLQLDGDAENSSISLGEVSSFSTTFVFAMVPQLYPTLGGHGLAFVKIFLELIPVNISVYSVQLTMGKVHIVAIELDTVLSPEFEDIDNNHVGIDVNGLKSNQSATASYLDDKSGTFRALQLISGDPMQVLLDIF</sequence>
<dbReference type="InterPro" id="IPR001220">
    <property type="entry name" value="Legume_lectin_dom"/>
</dbReference>
<reference evidence="4 5" key="1">
    <citation type="submission" date="2013-09" db="EMBL/GenBank/DDBJ databases">
        <title>Corchorus capsularis genome sequencing.</title>
        <authorList>
            <person name="Alam M."/>
            <person name="Haque M.S."/>
            <person name="Islam M.S."/>
            <person name="Emdad E.M."/>
            <person name="Islam M.M."/>
            <person name="Ahmed B."/>
            <person name="Halim A."/>
            <person name="Hossen Q.M.M."/>
            <person name="Hossain M.Z."/>
            <person name="Ahmed R."/>
            <person name="Khan M.M."/>
            <person name="Islam R."/>
            <person name="Rashid M.M."/>
            <person name="Khan S.A."/>
            <person name="Rahman M.S."/>
            <person name="Alam M."/>
        </authorList>
    </citation>
    <scope>NUCLEOTIDE SEQUENCE [LARGE SCALE GENOMIC DNA]</scope>
    <source>
        <strain evidence="5">cv. CVL-1</strain>
        <tissue evidence="4">Whole seedling</tissue>
    </source>
</reference>
<feature type="domain" description="Legume lectin" evidence="3">
    <location>
        <begin position="300"/>
        <end position="433"/>
    </location>
</feature>
<evidence type="ECO:0000259" key="3">
    <source>
        <dbReference type="Pfam" id="PF00139"/>
    </source>
</evidence>
<dbReference type="Pfam" id="PF00139">
    <property type="entry name" value="Lectin_legB"/>
    <property type="match status" value="1"/>
</dbReference>
<accession>A0A1R3G973</accession>
<dbReference type="EMBL" id="AWWV01014903">
    <property type="protein sequence ID" value="OMO54639.1"/>
    <property type="molecule type" value="Genomic_DNA"/>
</dbReference>
<dbReference type="CDD" id="cd05233">
    <property type="entry name" value="SDR_c"/>
    <property type="match status" value="1"/>
</dbReference>
<gene>
    <name evidence="4" type="ORF">CCACVL1_27706</name>
</gene>
<dbReference type="FunFam" id="3.40.50.720:FF:000084">
    <property type="entry name" value="Short-chain dehydrogenase reductase"/>
    <property type="match status" value="1"/>
</dbReference>
<keyword evidence="5" id="KW-1185">Reference proteome</keyword>
<dbReference type="STRING" id="210143.A0A1R3G973"/>
<organism evidence="4 5">
    <name type="scientific">Corchorus capsularis</name>
    <name type="common">Jute</name>
    <dbReference type="NCBI Taxonomy" id="210143"/>
    <lineage>
        <taxon>Eukaryota</taxon>
        <taxon>Viridiplantae</taxon>
        <taxon>Streptophyta</taxon>
        <taxon>Embryophyta</taxon>
        <taxon>Tracheophyta</taxon>
        <taxon>Spermatophyta</taxon>
        <taxon>Magnoliopsida</taxon>
        <taxon>eudicotyledons</taxon>
        <taxon>Gunneridae</taxon>
        <taxon>Pentapetalae</taxon>
        <taxon>rosids</taxon>
        <taxon>malvids</taxon>
        <taxon>Malvales</taxon>
        <taxon>Malvaceae</taxon>
        <taxon>Grewioideae</taxon>
        <taxon>Apeibeae</taxon>
        <taxon>Corchorus</taxon>
    </lineage>
</organism>
<dbReference type="Gramene" id="OMO54639">
    <property type="protein sequence ID" value="OMO54639"/>
    <property type="gene ID" value="CCACVL1_27706"/>
</dbReference>
<dbReference type="Gene3D" id="3.40.50.720">
    <property type="entry name" value="NAD(P)-binding Rossmann-like Domain"/>
    <property type="match status" value="1"/>
</dbReference>
<comment type="similarity">
    <text evidence="2">Belongs to the short-chain dehydrogenases/reductases (SDR) family.</text>
</comment>
<dbReference type="PRINTS" id="PR00081">
    <property type="entry name" value="GDHRDH"/>
</dbReference>
<evidence type="ECO:0000313" key="4">
    <source>
        <dbReference type="EMBL" id="OMO54639.1"/>
    </source>
</evidence>
<keyword evidence="1" id="KW-0430">Lectin</keyword>
<dbReference type="Pfam" id="PF00106">
    <property type="entry name" value="adh_short"/>
    <property type="match status" value="1"/>
</dbReference>
<name>A0A1R3G973_COCAP</name>
<dbReference type="InterPro" id="IPR002347">
    <property type="entry name" value="SDR_fam"/>
</dbReference>
<evidence type="ECO:0000256" key="2">
    <source>
        <dbReference type="RuleBase" id="RU000363"/>
    </source>
</evidence>
<dbReference type="SUPFAM" id="SSF51735">
    <property type="entry name" value="NAD(P)-binding Rossmann-fold domains"/>
    <property type="match status" value="1"/>
</dbReference>
<dbReference type="InterPro" id="IPR036291">
    <property type="entry name" value="NAD(P)-bd_dom_sf"/>
</dbReference>
<dbReference type="SUPFAM" id="SSF49899">
    <property type="entry name" value="Concanavalin A-like lectins/glucanases"/>
    <property type="match status" value="1"/>
</dbReference>
<dbReference type="Pfam" id="PF13561">
    <property type="entry name" value="adh_short_C2"/>
    <property type="match status" value="1"/>
</dbReference>
<evidence type="ECO:0000313" key="5">
    <source>
        <dbReference type="Proteomes" id="UP000188268"/>
    </source>
</evidence>
<proteinExistence type="inferred from homology"/>
<dbReference type="PRINTS" id="PR00080">
    <property type="entry name" value="SDRFAMILY"/>
</dbReference>
<dbReference type="InterPro" id="IPR020904">
    <property type="entry name" value="Sc_DH/Rdtase_CS"/>
</dbReference>
<dbReference type="PANTHER" id="PTHR44375">
    <property type="entry name" value="BETA-KETOACYL-ACP REDUCTASE-LIKE PROTEIN-RELATED"/>
    <property type="match status" value="1"/>
</dbReference>
<dbReference type="PROSITE" id="PS00061">
    <property type="entry name" value="ADH_SHORT"/>
    <property type="match status" value="1"/>
</dbReference>
<dbReference type="InterPro" id="IPR013320">
    <property type="entry name" value="ConA-like_dom_sf"/>
</dbReference>
<protein>
    <recommendedName>
        <fullName evidence="3">Legume lectin domain-containing protein</fullName>
    </recommendedName>
</protein>
<comment type="caution">
    <text evidence="4">The sequence shown here is derived from an EMBL/GenBank/DDBJ whole genome shotgun (WGS) entry which is preliminary data.</text>
</comment>
<dbReference type="Proteomes" id="UP000188268">
    <property type="component" value="Unassembled WGS sequence"/>
</dbReference>
<dbReference type="GO" id="GO:0030246">
    <property type="term" value="F:carbohydrate binding"/>
    <property type="evidence" value="ECO:0007669"/>
    <property type="project" value="UniProtKB-KW"/>
</dbReference>